<dbReference type="SUPFAM" id="SSF50692">
    <property type="entry name" value="ADC-like"/>
    <property type="match status" value="1"/>
</dbReference>
<dbReference type="FunFam" id="3.40.50.300:FF:000012">
    <property type="entry name" value="Transitional endoplasmic reticulum ATPase"/>
    <property type="match status" value="1"/>
</dbReference>
<feature type="domain" description="AAA+ ATPase" evidence="7">
    <location>
        <begin position="522"/>
        <end position="660"/>
    </location>
</feature>
<feature type="domain" description="CDC48" evidence="8">
    <location>
        <begin position="112"/>
        <end position="205"/>
    </location>
</feature>
<dbReference type="PANTHER" id="PTHR23077:SF171">
    <property type="entry name" value="NUCLEAR VALOSIN-CONTAINING PROTEIN-LIKE"/>
    <property type="match status" value="1"/>
</dbReference>
<dbReference type="InterPro" id="IPR004201">
    <property type="entry name" value="Cdc48_dom2"/>
</dbReference>
<dbReference type="Pfam" id="PF02933">
    <property type="entry name" value="CDC48_2"/>
    <property type="match status" value="1"/>
</dbReference>
<dbReference type="NCBIfam" id="TIGR01243">
    <property type="entry name" value="CDC48"/>
    <property type="match status" value="1"/>
</dbReference>
<evidence type="ECO:0000256" key="4">
    <source>
        <dbReference type="ARBA" id="ARBA00022840"/>
    </source>
</evidence>
<dbReference type="FunFam" id="2.40.40.20:FF:000007">
    <property type="entry name" value="AAA family ATPase"/>
    <property type="match status" value="1"/>
</dbReference>
<evidence type="ECO:0000259" key="9">
    <source>
        <dbReference type="SMART" id="SM01073"/>
    </source>
</evidence>
<dbReference type="Pfam" id="PF02359">
    <property type="entry name" value="CDC48_N"/>
    <property type="match status" value="1"/>
</dbReference>
<gene>
    <name evidence="10" type="ORF">AVDCRST_MAG68-4373</name>
</gene>
<evidence type="ECO:0000256" key="1">
    <source>
        <dbReference type="ARBA" id="ARBA00009833"/>
    </source>
</evidence>
<dbReference type="Gene3D" id="2.40.40.20">
    <property type="match status" value="1"/>
</dbReference>
<dbReference type="InterPro" id="IPR029067">
    <property type="entry name" value="CDC48_domain_2-like_sf"/>
</dbReference>
<dbReference type="AlphaFoldDB" id="A0A6J4MID9"/>
<dbReference type="InterPro" id="IPR050168">
    <property type="entry name" value="AAA_ATPase_domain"/>
</dbReference>
<keyword evidence="3 5" id="KW-0547">Nucleotide-binding</keyword>
<dbReference type="FunFam" id="1.10.8.60:FF:000057">
    <property type="entry name" value="AAA family ATPase, CDC48 subfamily"/>
    <property type="match status" value="1"/>
</dbReference>
<dbReference type="GO" id="GO:0005737">
    <property type="term" value="C:cytoplasm"/>
    <property type="evidence" value="ECO:0007669"/>
    <property type="project" value="UniProtKB-ARBA"/>
</dbReference>
<evidence type="ECO:0000259" key="7">
    <source>
        <dbReference type="SMART" id="SM00382"/>
    </source>
</evidence>
<dbReference type="Gene3D" id="3.10.330.10">
    <property type="match status" value="1"/>
</dbReference>
<dbReference type="PROSITE" id="PS00674">
    <property type="entry name" value="AAA"/>
    <property type="match status" value="2"/>
</dbReference>
<reference evidence="10" key="1">
    <citation type="submission" date="2020-02" db="EMBL/GenBank/DDBJ databases">
        <authorList>
            <person name="Meier V. D."/>
        </authorList>
    </citation>
    <scope>NUCLEOTIDE SEQUENCE</scope>
    <source>
        <strain evidence="10">AVDCRST_MAG68</strain>
    </source>
</reference>
<dbReference type="Gene3D" id="3.40.50.300">
    <property type="entry name" value="P-loop containing nucleotide triphosphate hydrolases"/>
    <property type="match status" value="2"/>
</dbReference>
<evidence type="ECO:0000256" key="6">
    <source>
        <dbReference type="SAM" id="MobiDB-lite"/>
    </source>
</evidence>
<evidence type="ECO:0000256" key="3">
    <source>
        <dbReference type="ARBA" id="ARBA00022741"/>
    </source>
</evidence>
<dbReference type="SUPFAM" id="SSF54585">
    <property type="entry name" value="Cdc48 domain 2-like"/>
    <property type="match status" value="1"/>
</dbReference>
<dbReference type="GO" id="GO:0016887">
    <property type="term" value="F:ATP hydrolysis activity"/>
    <property type="evidence" value="ECO:0007669"/>
    <property type="project" value="InterPro"/>
</dbReference>
<keyword evidence="4 5" id="KW-0067">ATP-binding</keyword>
<name>A0A6J4MID9_9BACT</name>
<dbReference type="SMART" id="SM01072">
    <property type="entry name" value="CDC48_2"/>
    <property type="match status" value="1"/>
</dbReference>
<keyword evidence="2" id="KW-0677">Repeat</keyword>
<dbReference type="InterPro" id="IPR003959">
    <property type="entry name" value="ATPase_AAA_core"/>
</dbReference>
<dbReference type="InterPro" id="IPR003960">
    <property type="entry name" value="ATPase_AAA_CS"/>
</dbReference>
<protein>
    <submittedName>
        <fullName evidence="10">AAA family ATPase Cdc48</fullName>
    </submittedName>
</protein>
<dbReference type="Pfam" id="PF17862">
    <property type="entry name" value="AAA_lid_3"/>
    <property type="match status" value="2"/>
</dbReference>
<dbReference type="SMART" id="SM00382">
    <property type="entry name" value="AAA"/>
    <property type="match status" value="2"/>
</dbReference>
<sequence length="771" mass="85292">MADQLERQDTVRLQVAGAKREDMAKGTARLGQRTFQALGLKEGEIIEIVGPQLTAAVALPPYPEDDGLDLIRLDGLQRTNSGVSIGDYVEVRCAKVEPARRVTLAPAQENLRLMGTGDALRRTLFRRPLTQGDTISTSAYQRTETSRGPDGDPGAFPEELFRTFFQQTAYALQEIRLRVVSTNPRGIVQVVEDTEIELLPEYAEPEDPSRGDITYDDIGGLGPTIDQVREMIELPLKHPELFQRLGIDPPKGVILHGPPGTGKTLLARAVANEARAQFFHIAGPEIMGRHYGESEQRLREVFEQAEQQAPSIIFIDEIDSIAPKREEVTGEVERRIVAQLLTLMDGLKPRQNVVVIAATNRVNAIDEALRRPGRFDREIVIGVPDSVGRREVLAIHTRGMPLGNDVDLDELARVTYGFVGADLTALAREAAIDTLRRHLPQFDLNQVEIPAELLAKLIVCRDDFMNALKRVQPSAVREIMIQVPDVGWDDIGGLEDAKRALKEGVELPLKHPDAFRRLGIRPAKGFLLYGPPGTGKTLLAKAVARESEANFIATKSSDLLSKWYGESEQQVTRLFQRARQVAPTVIFIDEIDSLAPQRGGGLGEPAVTERVVNTILAEMDGLEEMQGIVVMGATNRPTLLDPALLRPGRFDELVYVSVPERDARLTILRIHTAEMPLAADVTLETVADRTQGYTGADLEDLVRRAGLTALRESLDVAEVPMRVFELALKESRASVTPEMEREYEELRNELKREGPRGRQIGFRAPTSLAAD</sequence>
<dbReference type="Gene3D" id="1.10.8.60">
    <property type="match status" value="2"/>
</dbReference>
<feature type="domain" description="AAA+ ATPase" evidence="7">
    <location>
        <begin position="249"/>
        <end position="385"/>
    </location>
</feature>
<evidence type="ECO:0000313" key="10">
    <source>
        <dbReference type="EMBL" id="CAA9360483.1"/>
    </source>
</evidence>
<dbReference type="GO" id="GO:0005524">
    <property type="term" value="F:ATP binding"/>
    <property type="evidence" value="ECO:0007669"/>
    <property type="project" value="UniProtKB-KW"/>
</dbReference>
<dbReference type="InterPro" id="IPR027417">
    <property type="entry name" value="P-loop_NTPase"/>
</dbReference>
<proteinExistence type="inferred from homology"/>
<dbReference type="PANTHER" id="PTHR23077">
    <property type="entry name" value="AAA-FAMILY ATPASE"/>
    <property type="match status" value="1"/>
</dbReference>
<dbReference type="InterPro" id="IPR005938">
    <property type="entry name" value="AAA_ATPase_CDC48"/>
</dbReference>
<dbReference type="InterPro" id="IPR009010">
    <property type="entry name" value="Asp_de-COase-like_dom_sf"/>
</dbReference>
<dbReference type="Pfam" id="PF00004">
    <property type="entry name" value="AAA"/>
    <property type="match status" value="2"/>
</dbReference>
<feature type="region of interest" description="Disordered" evidence="6">
    <location>
        <begin position="748"/>
        <end position="771"/>
    </location>
</feature>
<comment type="similarity">
    <text evidence="1">Belongs to the AAA ATPase family. CDC48 subfamily.</text>
</comment>
<dbReference type="InterPro" id="IPR041569">
    <property type="entry name" value="AAA_lid_3"/>
</dbReference>
<dbReference type="SMART" id="SM01073">
    <property type="entry name" value="CDC48_N"/>
    <property type="match status" value="1"/>
</dbReference>
<dbReference type="InterPro" id="IPR003338">
    <property type="entry name" value="CDC4_N-term_subdom"/>
</dbReference>
<feature type="domain" description="CDC48 N-terminal subdomain" evidence="9">
    <location>
        <begin position="12"/>
        <end position="96"/>
    </location>
</feature>
<evidence type="ECO:0000259" key="8">
    <source>
        <dbReference type="SMART" id="SM01072"/>
    </source>
</evidence>
<evidence type="ECO:0000256" key="2">
    <source>
        <dbReference type="ARBA" id="ARBA00022737"/>
    </source>
</evidence>
<organism evidence="10">
    <name type="scientific">uncultured Gemmatimonadota bacterium</name>
    <dbReference type="NCBI Taxonomy" id="203437"/>
    <lineage>
        <taxon>Bacteria</taxon>
        <taxon>Pseudomonadati</taxon>
        <taxon>Gemmatimonadota</taxon>
        <taxon>environmental samples</taxon>
    </lineage>
</organism>
<dbReference type="FunFam" id="3.40.50.300:FF:000018">
    <property type="entry name" value="Cell division control 48"/>
    <property type="match status" value="1"/>
</dbReference>
<evidence type="ECO:0000256" key="5">
    <source>
        <dbReference type="RuleBase" id="RU003651"/>
    </source>
</evidence>
<dbReference type="InterPro" id="IPR003593">
    <property type="entry name" value="AAA+_ATPase"/>
</dbReference>
<dbReference type="SUPFAM" id="SSF52540">
    <property type="entry name" value="P-loop containing nucleoside triphosphate hydrolases"/>
    <property type="match status" value="2"/>
</dbReference>
<dbReference type="EMBL" id="CADCTW010000202">
    <property type="protein sequence ID" value="CAA9360483.1"/>
    <property type="molecule type" value="Genomic_DNA"/>
</dbReference>
<dbReference type="CDD" id="cd19511">
    <property type="entry name" value="RecA-like_CDC48_r2-like"/>
    <property type="match status" value="1"/>
</dbReference>
<accession>A0A6J4MID9</accession>